<protein>
    <submittedName>
        <fullName evidence="1">Uncharacterized protein</fullName>
    </submittedName>
</protein>
<sequence>MSASQDEVVEETKEWIDNTALVSIDGDARTQAEYIFKTYLSPEATTNYQNASSRL</sequence>
<organism evidence="1 2">
    <name type="scientific">Brassica cretica</name>
    <name type="common">Mustard</name>
    <dbReference type="NCBI Taxonomy" id="69181"/>
    <lineage>
        <taxon>Eukaryota</taxon>
        <taxon>Viridiplantae</taxon>
        <taxon>Streptophyta</taxon>
        <taxon>Embryophyta</taxon>
        <taxon>Tracheophyta</taxon>
        <taxon>Spermatophyta</taxon>
        <taxon>Magnoliopsida</taxon>
        <taxon>eudicotyledons</taxon>
        <taxon>Gunneridae</taxon>
        <taxon>Pentapetalae</taxon>
        <taxon>rosids</taxon>
        <taxon>malvids</taxon>
        <taxon>Brassicales</taxon>
        <taxon>Brassicaceae</taxon>
        <taxon>Brassiceae</taxon>
        <taxon>Brassica</taxon>
    </lineage>
</organism>
<dbReference type="EMBL" id="QGKW02001660">
    <property type="protein sequence ID" value="KAF2580552.1"/>
    <property type="molecule type" value="Genomic_DNA"/>
</dbReference>
<evidence type="ECO:0000313" key="1">
    <source>
        <dbReference type="EMBL" id="KAF2580552.1"/>
    </source>
</evidence>
<dbReference type="AlphaFoldDB" id="A0A8S9JGI1"/>
<proteinExistence type="predicted"/>
<evidence type="ECO:0000313" key="2">
    <source>
        <dbReference type="Proteomes" id="UP000712281"/>
    </source>
</evidence>
<gene>
    <name evidence="1" type="ORF">F2Q68_00006637</name>
</gene>
<reference evidence="1" key="1">
    <citation type="submission" date="2019-12" db="EMBL/GenBank/DDBJ databases">
        <title>Genome sequencing and annotation of Brassica cretica.</title>
        <authorList>
            <person name="Studholme D.J."/>
            <person name="Sarris P.F."/>
        </authorList>
    </citation>
    <scope>NUCLEOTIDE SEQUENCE</scope>
    <source>
        <strain evidence="1">PFS-001/15</strain>
        <tissue evidence="1">Leaf</tissue>
    </source>
</reference>
<comment type="caution">
    <text evidence="1">The sequence shown here is derived from an EMBL/GenBank/DDBJ whole genome shotgun (WGS) entry which is preliminary data.</text>
</comment>
<name>A0A8S9JGI1_BRACR</name>
<dbReference type="Proteomes" id="UP000712281">
    <property type="component" value="Unassembled WGS sequence"/>
</dbReference>
<accession>A0A8S9JGI1</accession>